<evidence type="ECO:0000256" key="6">
    <source>
        <dbReference type="ARBA" id="ARBA00022695"/>
    </source>
</evidence>
<dbReference type="CDD" id="cd02165">
    <property type="entry name" value="NMNAT"/>
    <property type="match status" value="1"/>
</dbReference>
<proteinExistence type="inferred from homology"/>
<dbReference type="PANTHER" id="PTHR39321">
    <property type="entry name" value="NICOTINATE-NUCLEOTIDE ADENYLYLTRANSFERASE-RELATED"/>
    <property type="match status" value="1"/>
</dbReference>
<feature type="domain" description="Cytidyltransferase-like" evidence="12">
    <location>
        <begin position="5"/>
        <end position="162"/>
    </location>
</feature>
<keyword evidence="6 11" id="KW-0548">Nucleotidyltransferase</keyword>
<reference evidence="13 14" key="1">
    <citation type="submission" date="2019-02" db="EMBL/GenBank/DDBJ databases">
        <authorList>
            <person name="Fomenkov A."/>
            <person name="Dubinina G."/>
            <person name="Grabovich M."/>
            <person name="Vincze T."/>
            <person name="Roberts R.J."/>
        </authorList>
    </citation>
    <scope>NUCLEOTIDE SEQUENCE [LARGE SCALE GENOMIC DNA]</scope>
    <source>
        <strain evidence="13 14">P</strain>
    </source>
</reference>
<dbReference type="GO" id="GO:0009435">
    <property type="term" value="P:NAD+ biosynthetic process"/>
    <property type="evidence" value="ECO:0007669"/>
    <property type="project" value="UniProtKB-UniRule"/>
</dbReference>
<dbReference type="InterPro" id="IPR004821">
    <property type="entry name" value="Cyt_trans-like"/>
</dbReference>
<evidence type="ECO:0000256" key="7">
    <source>
        <dbReference type="ARBA" id="ARBA00022741"/>
    </source>
</evidence>
<dbReference type="OrthoDB" id="5295945at2"/>
<dbReference type="KEGG" id="sper:EW093_16440"/>
<dbReference type="InterPro" id="IPR014729">
    <property type="entry name" value="Rossmann-like_a/b/a_fold"/>
</dbReference>
<keyword evidence="14" id="KW-1185">Reference proteome</keyword>
<evidence type="ECO:0000256" key="5">
    <source>
        <dbReference type="ARBA" id="ARBA00022679"/>
    </source>
</evidence>
<dbReference type="Gene3D" id="3.40.50.620">
    <property type="entry name" value="HUPs"/>
    <property type="match status" value="1"/>
</dbReference>
<organism evidence="13 14">
    <name type="scientific">Thiospirochaeta perfilievii</name>
    <dbReference type="NCBI Taxonomy" id="252967"/>
    <lineage>
        <taxon>Bacteria</taxon>
        <taxon>Pseudomonadati</taxon>
        <taxon>Spirochaetota</taxon>
        <taxon>Spirochaetia</taxon>
        <taxon>Spirochaetales</taxon>
        <taxon>Spirochaetaceae</taxon>
        <taxon>Thiospirochaeta</taxon>
    </lineage>
</organism>
<dbReference type="GO" id="GO:0004515">
    <property type="term" value="F:nicotinate-nucleotide adenylyltransferase activity"/>
    <property type="evidence" value="ECO:0007669"/>
    <property type="project" value="UniProtKB-UniRule"/>
</dbReference>
<dbReference type="Proteomes" id="UP000323824">
    <property type="component" value="Chromosome"/>
</dbReference>
<comment type="function">
    <text evidence="1 11">Catalyzes the reversible adenylation of nicotinate mononucleotide (NaMN) to nicotinic acid adenine dinucleotide (NaAD).</text>
</comment>
<name>A0A5C1QFL9_9SPIO</name>
<evidence type="ECO:0000256" key="2">
    <source>
        <dbReference type="ARBA" id="ARBA00005019"/>
    </source>
</evidence>
<reference evidence="13 14" key="2">
    <citation type="submission" date="2019-09" db="EMBL/GenBank/DDBJ databases">
        <title>Complete Genome Sequence and Methylome Analysis of free living Spirochaetas.</title>
        <authorList>
            <person name="Leshcheva N."/>
            <person name="Mikheeva N."/>
        </authorList>
    </citation>
    <scope>NUCLEOTIDE SEQUENCE [LARGE SCALE GENOMIC DNA]</scope>
    <source>
        <strain evidence="13 14">P</strain>
    </source>
</reference>
<keyword evidence="7 11" id="KW-0547">Nucleotide-binding</keyword>
<dbReference type="SUPFAM" id="SSF52374">
    <property type="entry name" value="Nucleotidylyl transferase"/>
    <property type="match status" value="1"/>
</dbReference>
<dbReference type="InterPro" id="IPR005248">
    <property type="entry name" value="NadD/NMNAT"/>
</dbReference>
<dbReference type="AlphaFoldDB" id="A0A5C1QFL9"/>
<dbReference type="EC" id="2.7.7.18" evidence="11"/>
<dbReference type="Pfam" id="PF01467">
    <property type="entry name" value="CTP_transf_like"/>
    <property type="match status" value="1"/>
</dbReference>
<accession>A0A5C1QFL9</accession>
<evidence type="ECO:0000256" key="10">
    <source>
        <dbReference type="ARBA" id="ARBA00048721"/>
    </source>
</evidence>
<protein>
    <recommendedName>
        <fullName evidence="11">Probable nicotinate-nucleotide adenylyltransferase</fullName>
        <ecNumber evidence="11">2.7.7.18</ecNumber>
    </recommendedName>
    <alternativeName>
        <fullName evidence="11">Deamido-NAD(+) diphosphorylase</fullName>
    </alternativeName>
    <alternativeName>
        <fullName evidence="11">Deamido-NAD(+) pyrophosphorylase</fullName>
    </alternativeName>
    <alternativeName>
        <fullName evidence="11">Nicotinate mononucleotide adenylyltransferase</fullName>
        <shortName evidence="11">NaMN adenylyltransferase</shortName>
    </alternativeName>
</protein>
<sequence length="193" mass="22208">MKIAILGGTFNPPHFGHLFFANEVRQKFGFDKIIFVPTYISPHKQYSILSSSKDRLEMLKLATKDIPWALVSDCDIKRGVITRTVDTIDDINKLYNLTDKPSFIIGDDLAPTFHLWKNPKELVEKANIIIGVRENLSFDFKYSHSLIKNRVFPLSSSEIRERVSSGLDIDFLLPKEVIEYIRENGLYRSNSKD</sequence>
<evidence type="ECO:0000256" key="1">
    <source>
        <dbReference type="ARBA" id="ARBA00002324"/>
    </source>
</evidence>
<evidence type="ECO:0000256" key="9">
    <source>
        <dbReference type="ARBA" id="ARBA00023027"/>
    </source>
</evidence>
<dbReference type="EMBL" id="CP035807">
    <property type="protein sequence ID" value="QEN06207.1"/>
    <property type="molecule type" value="Genomic_DNA"/>
</dbReference>
<dbReference type="GO" id="GO:0005524">
    <property type="term" value="F:ATP binding"/>
    <property type="evidence" value="ECO:0007669"/>
    <property type="project" value="UniProtKB-KW"/>
</dbReference>
<keyword evidence="9 11" id="KW-0520">NAD</keyword>
<keyword evidence="4 11" id="KW-0662">Pyridine nucleotide biosynthesis</keyword>
<dbReference type="NCBIfam" id="TIGR00482">
    <property type="entry name" value="nicotinate (nicotinamide) nucleotide adenylyltransferase"/>
    <property type="match status" value="1"/>
</dbReference>
<evidence type="ECO:0000259" key="12">
    <source>
        <dbReference type="Pfam" id="PF01467"/>
    </source>
</evidence>
<dbReference type="RefSeq" id="WP_149569440.1">
    <property type="nucleotide sequence ID" value="NZ_CP035807.1"/>
</dbReference>
<comment type="catalytic activity">
    <reaction evidence="10 11">
        <text>nicotinate beta-D-ribonucleotide + ATP + H(+) = deamido-NAD(+) + diphosphate</text>
        <dbReference type="Rhea" id="RHEA:22860"/>
        <dbReference type="ChEBI" id="CHEBI:15378"/>
        <dbReference type="ChEBI" id="CHEBI:30616"/>
        <dbReference type="ChEBI" id="CHEBI:33019"/>
        <dbReference type="ChEBI" id="CHEBI:57502"/>
        <dbReference type="ChEBI" id="CHEBI:58437"/>
        <dbReference type="EC" id="2.7.7.18"/>
    </reaction>
</comment>
<dbReference type="NCBIfam" id="TIGR00125">
    <property type="entry name" value="cyt_tran_rel"/>
    <property type="match status" value="1"/>
</dbReference>
<comment type="pathway">
    <text evidence="2 11">Cofactor biosynthesis; NAD(+) biosynthesis; deamido-NAD(+) from nicotinate D-ribonucleotide: step 1/1.</text>
</comment>
<evidence type="ECO:0000313" key="14">
    <source>
        <dbReference type="Proteomes" id="UP000323824"/>
    </source>
</evidence>
<evidence type="ECO:0000256" key="8">
    <source>
        <dbReference type="ARBA" id="ARBA00022840"/>
    </source>
</evidence>
<evidence type="ECO:0000256" key="3">
    <source>
        <dbReference type="ARBA" id="ARBA00009014"/>
    </source>
</evidence>
<evidence type="ECO:0000313" key="13">
    <source>
        <dbReference type="EMBL" id="QEN06207.1"/>
    </source>
</evidence>
<dbReference type="HAMAP" id="MF_00244">
    <property type="entry name" value="NaMN_adenylyltr"/>
    <property type="match status" value="1"/>
</dbReference>
<dbReference type="UniPathway" id="UPA00253">
    <property type="reaction ID" value="UER00332"/>
</dbReference>
<evidence type="ECO:0000256" key="4">
    <source>
        <dbReference type="ARBA" id="ARBA00022642"/>
    </source>
</evidence>
<evidence type="ECO:0000256" key="11">
    <source>
        <dbReference type="HAMAP-Rule" id="MF_00244"/>
    </source>
</evidence>
<comment type="similarity">
    <text evidence="3 11">Belongs to the NadD family.</text>
</comment>
<keyword evidence="8 11" id="KW-0067">ATP-binding</keyword>
<dbReference type="PANTHER" id="PTHR39321:SF3">
    <property type="entry name" value="PHOSPHOPANTETHEINE ADENYLYLTRANSFERASE"/>
    <property type="match status" value="1"/>
</dbReference>
<gene>
    <name evidence="11 13" type="primary">nadD</name>
    <name evidence="13" type="ORF">EW093_16440</name>
</gene>
<keyword evidence="5 11" id="KW-0808">Transferase</keyword>